<dbReference type="SMART" id="SM00382">
    <property type="entry name" value="AAA"/>
    <property type="match status" value="1"/>
</dbReference>
<reference evidence="5" key="1">
    <citation type="submission" date="2017-01" db="EMBL/GenBank/DDBJ databases">
        <authorList>
            <person name="Varghese N."/>
            <person name="Submissions S."/>
        </authorList>
    </citation>
    <scope>NUCLEOTIDE SEQUENCE [LARGE SCALE GENOMIC DNA]</scope>
    <source>
        <strain evidence="5">DSM 45196</strain>
    </source>
</reference>
<sequence>MIRLQEVTQRYGEKTALKEIGLTLGEARIHGLIGPDGAGKTTLIKLAAGLLAPTEGKILREKRIRLGYVPETFAMYEEMGVAENLHFYGQLNGLDREVRQKRIDELLRWTDLDRFADRRAGSLSGGMKQKLAIAAAVMHRPDLLLLDEPTNGVDPLSRREVWRLIQGVAREGTRVLVSTQYLDEARHCDRVMLLYRGRLLADEEPHVYRHSFPYRVWVVHDAGGVRGKWLPRLRRESTVAEAYSRGTDLVVWTREAEAVRGMLEKWAREEGTGAVGEESPSWEDVFTRYLMEDGEGEEPW</sequence>
<dbReference type="SUPFAM" id="SSF52540">
    <property type="entry name" value="P-loop containing nucleoside triphosphate hydrolases"/>
    <property type="match status" value="1"/>
</dbReference>
<evidence type="ECO:0000256" key="2">
    <source>
        <dbReference type="ARBA" id="ARBA00022840"/>
    </source>
</evidence>
<dbReference type="Gene3D" id="3.40.50.300">
    <property type="entry name" value="P-loop containing nucleotide triphosphate hydrolases"/>
    <property type="match status" value="1"/>
</dbReference>
<evidence type="ECO:0000259" key="3">
    <source>
        <dbReference type="PROSITE" id="PS50893"/>
    </source>
</evidence>
<dbReference type="OrthoDB" id="9804819at2"/>
<dbReference type="InterPro" id="IPR003439">
    <property type="entry name" value="ABC_transporter-like_ATP-bd"/>
</dbReference>
<dbReference type="InterPro" id="IPR027417">
    <property type="entry name" value="P-loop_NTPase"/>
</dbReference>
<protein>
    <submittedName>
        <fullName evidence="4">ABC-2 type transport system ATP-binding protein</fullName>
    </submittedName>
</protein>
<gene>
    <name evidence="4" type="ORF">SAMN05421790_11718</name>
</gene>
<dbReference type="InterPro" id="IPR017871">
    <property type="entry name" value="ABC_transporter-like_CS"/>
</dbReference>
<dbReference type="GO" id="GO:0005524">
    <property type="term" value="F:ATP binding"/>
    <property type="evidence" value="ECO:0007669"/>
    <property type="project" value="UniProtKB-KW"/>
</dbReference>
<dbReference type="InterPro" id="IPR003593">
    <property type="entry name" value="AAA+_ATPase"/>
</dbReference>
<accession>A0A1N7Q331</accession>
<evidence type="ECO:0000313" key="4">
    <source>
        <dbReference type="EMBL" id="SIT17007.1"/>
    </source>
</evidence>
<dbReference type="PANTHER" id="PTHR43038">
    <property type="entry name" value="ATP-BINDING CASSETTE, SUB-FAMILY H, MEMBER 1"/>
    <property type="match status" value="1"/>
</dbReference>
<feature type="domain" description="ABC transporter" evidence="3">
    <location>
        <begin position="2"/>
        <end position="221"/>
    </location>
</feature>
<keyword evidence="5" id="KW-1185">Reference proteome</keyword>
<evidence type="ECO:0000256" key="1">
    <source>
        <dbReference type="ARBA" id="ARBA00022741"/>
    </source>
</evidence>
<name>A0A1N7Q331_9BACL</name>
<evidence type="ECO:0000313" key="5">
    <source>
        <dbReference type="Proteomes" id="UP000186795"/>
    </source>
</evidence>
<keyword evidence="1" id="KW-0547">Nucleotide-binding</keyword>
<dbReference type="CDD" id="cd03230">
    <property type="entry name" value="ABC_DR_subfamily_A"/>
    <property type="match status" value="1"/>
</dbReference>
<dbReference type="RefSeq" id="WP_076526435.1">
    <property type="nucleotide sequence ID" value="NZ_CP048103.1"/>
</dbReference>
<dbReference type="EMBL" id="FTOD01000017">
    <property type="protein sequence ID" value="SIT17007.1"/>
    <property type="molecule type" value="Genomic_DNA"/>
</dbReference>
<dbReference type="Proteomes" id="UP000186795">
    <property type="component" value="Unassembled WGS sequence"/>
</dbReference>
<dbReference type="PANTHER" id="PTHR43038:SF3">
    <property type="entry name" value="ABC TRANSPORTER G FAMILY MEMBER 20 ISOFORM X1"/>
    <property type="match status" value="1"/>
</dbReference>
<dbReference type="GO" id="GO:0016887">
    <property type="term" value="F:ATP hydrolysis activity"/>
    <property type="evidence" value="ECO:0007669"/>
    <property type="project" value="InterPro"/>
</dbReference>
<organism evidence="4 5">
    <name type="scientific">Kroppenstedtia eburnea</name>
    <dbReference type="NCBI Taxonomy" id="714067"/>
    <lineage>
        <taxon>Bacteria</taxon>
        <taxon>Bacillati</taxon>
        <taxon>Bacillota</taxon>
        <taxon>Bacilli</taxon>
        <taxon>Bacillales</taxon>
        <taxon>Thermoactinomycetaceae</taxon>
        <taxon>Kroppenstedtia</taxon>
    </lineage>
</organism>
<dbReference type="PROSITE" id="PS50893">
    <property type="entry name" value="ABC_TRANSPORTER_2"/>
    <property type="match status" value="1"/>
</dbReference>
<proteinExistence type="predicted"/>
<dbReference type="Pfam" id="PF00005">
    <property type="entry name" value="ABC_tran"/>
    <property type="match status" value="1"/>
</dbReference>
<keyword evidence="2 4" id="KW-0067">ATP-binding</keyword>
<dbReference type="PROSITE" id="PS00211">
    <property type="entry name" value="ABC_TRANSPORTER_1"/>
    <property type="match status" value="1"/>
</dbReference>
<dbReference type="AlphaFoldDB" id="A0A1N7Q331"/>